<reference evidence="2 3" key="1">
    <citation type="journal article" date="2019" name="Commun. Biol.">
        <title>The bagworm genome reveals a unique fibroin gene that provides high tensile strength.</title>
        <authorList>
            <person name="Kono N."/>
            <person name="Nakamura H."/>
            <person name="Ohtoshi R."/>
            <person name="Tomita M."/>
            <person name="Numata K."/>
            <person name="Arakawa K."/>
        </authorList>
    </citation>
    <scope>NUCLEOTIDE SEQUENCE [LARGE SCALE GENOMIC DNA]</scope>
</reference>
<gene>
    <name evidence="2" type="ORF">EVAR_14847_1</name>
</gene>
<feature type="region of interest" description="Disordered" evidence="1">
    <location>
        <begin position="135"/>
        <end position="156"/>
    </location>
</feature>
<evidence type="ECO:0000256" key="1">
    <source>
        <dbReference type="SAM" id="MobiDB-lite"/>
    </source>
</evidence>
<feature type="region of interest" description="Disordered" evidence="1">
    <location>
        <begin position="72"/>
        <end position="102"/>
    </location>
</feature>
<dbReference type="Proteomes" id="UP000299102">
    <property type="component" value="Unassembled WGS sequence"/>
</dbReference>
<organism evidence="2 3">
    <name type="scientific">Eumeta variegata</name>
    <name type="common">Bagworm moth</name>
    <name type="synonym">Eumeta japonica</name>
    <dbReference type="NCBI Taxonomy" id="151549"/>
    <lineage>
        <taxon>Eukaryota</taxon>
        <taxon>Metazoa</taxon>
        <taxon>Ecdysozoa</taxon>
        <taxon>Arthropoda</taxon>
        <taxon>Hexapoda</taxon>
        <taxon>Insecta</taxon>
        <taxon>Pterygota</taxon>
        <taxon>Neoptera</taxon>
        <taxon>Endopterygota</taxon>
        <taxon>Lepidoptera</taxon>
        <taxon>Glossata</taxon>
        <taxon>Ditrysia</taxon>
        <taxon>Tineoidea</taxon>
        <taxon>Psychidae</taxon>
        <taxon>Oiketicinae</taxon>
        <taxon>Eumeta</taxon>
    </lineage>
</organism>
<evidence type="ECO:0000313" key="2">
    <source>
        <dbReference type="EMBL" id="GBP33166.1"/>
    </source>
</evidence>
<name>A0A4C1V469_EUMVA</name>
<proteinExistence type="predicted"/>
<protein>
    <submittedName>
        <fullName evidence="2">Uncharacterized protein</fullName>
    </submittedName>
</protein>
<comment type="caution">
    <text evidence="2">The sequence shown here is derived from an EMBL/GenBank/DDBJ whole genome shotgun (WGS) entry which is preliminary data.</text>
</comment>
<dbReference type="AlphaFoldDB" id="A0A4C1V469"/>
<accession>A0A4C1V469</accession>
<keyword evidence="3" id="KW-1185">Reference proteome</keyword>
<evidence type="ECO:0000313" key="3">
    <source>
        <dbReference type="Proteomes" id="UP000299102"/>
    </source>
</evidence>
<sequence length="156" mass="17080">MAHSPFITPHLFHQPIPPPSDMLFFPKRSATHHSSELIKPNYNSSRSRVRPLSQSSYLIVFCCAPGPRRGVRRGGRFGPPPFGVSRKKPEGAEGAGADPLRDRYRTHRAARTILRLATLNCYVAATCVGGSAKTPAATLSHSSADTEPHISIQFHK</sequence>
<dbReference type="EMBL" id="BGZK01000270">
    <property type="protein sequence ID" value="GBP33166.1"/>
    <property type="molecule type" value="Genomic_DNA"/>
</dbReference>